<reference evidence="2 3" key="1">
    <citation type="submission" date="2020-03" db="EMBL/GenBank/DDBJ databases">
        <title>Bradyrhizobium diversity isolated from nodules of Muelleranthus trifoliolatus.</title>
        <authorList>
            <person name="Klepa M."/>
            <person name="Helene L."/>
            <person name="Hungria M."/>
        </authorList>
    </citation>
    <scope>NUCLEOTIDE SEQUENCE [LARGE SCALE GENOMIC DNA]</scope>
    <source>
        <strain evidence="2 3">WSM 1744</strain>
    </source>
</reference>
<gene>
    <name evidence="2" type="ORF">HCN50_17985</name>
</gene>
<accession>A0A7Y4H664</accession>
<dbReference type="EMBL" id="JAAVLW010000005">
    <property type="protein sequence ID" value="NOJ48113.1"/>
    <property type="molecule type" value="Genomic_DNA"/>
</dbReference>
<sequence>MDDVIRSGSSDACLLARSSGFWLTTEDCAQAASDAAPSMTANSRINFPARAAVIDRASRPTLTSMHEAPVQPMEDMLQSPARAPAQAENQHAAIAEPNPGGSVAERNPA</sequence>
<evidence type="ECO:0000313" key="3">
    <source>
        <dbReference type="Proteomes" id="UP000528734"/>
    </source>
</evidence>
<protein>
    <submittedName>
        <fullName evidence="2">Uncharacterized protein</fullName>
    </submittedName>
</protein>
<dbReference type="AlphaFoldDB" id="A0A7Y4H664"/>
<dbReference type="RefSeq" id="WP_210265031.1">
    <property type="nucleotide sequence ID" value="NZ_JAAVLW010000005.1"/>
</dbReference>
<evidence type="ECO:0000313" key="2">
    <source>
        <dbReference type="EMBL" id="NOJ48113.1"/>
    </source>
</evidence>
<comment type="caution">
    <text evidence="2">The sequence shown here is derived from an EMBL/GenBank/DDBJ whole genome shotgun (WGS) entry which is preliminary data.</text>
</comment>
<feature type="region of interest" description="Disordered" evidence="1">
    <location>
        <begin position="74"/>
        <end position="109"/>
    </location>
</feature>
<dbReference type="Proteomes" id="UP000528734">
    <property type="component" value="Unassembled WGS sequence"/>
</dbReference>
<evidence type="ECO:0000256" key="1">
    <source>
        <dbReference type="SAM" id="MobiDB-lite"/>
    </source>
</evidence>
<name>A0A7Y4H664_9BRAD</name>
<keyword evidence="3" id="KW-1185">Reference proteome</keyword>
<organism evidence="2 3">
    <name type="scientific">Bradyrhizobium archetypum</name>
    <dbReference type="NCBI Taxonomy" id="2721160"/>
    <lineage>
        <taxon>Bacteria</taxon>
        <taxon>Pseudomonadati</taxon>
        <taxon>Pseudomonadota</taxon>
        <taxon>Alphaproteobacteria</taxon>
        <taxon>Hyphomicrobiales</taxon>
        <taxon>Nitrobacteraceae</taxon>
        <taxon>Bradyrhizobium</taxon>
    </lineage>
</organism>
<proteinExistence type="predicted"/>